<evidence type="ECO:0000313" key="2">
    <source>
        <dbReference type="EMBL" id="HIU43437.1"/>
    </source>
</evidence>
<reference evidence="2" key="1">
    <citation type="submission" date="2020-10" db="EMBL/GenBank/DDBJ databases">
        <authorList>
            <person name="Gilroy R."/>
        </authorList>
    </citation>
    <scope>NUCLEOTIDE SEQUENCE</scope>
    <source>
        <strain evidence="2">CHK191-8634</strain>
    </source>
</reference>
<dbReference type="EMBL" id="DVMR01000035">
    <property type="protein sequence ID" value="HIU43437.1"/>
    <property type="molecule type" value="Genomic_DNA"/>
</dbReference>
<dbReference type="PANTHER" id="PTHR47099:SF1">
    <property type="entry name" value="METHYLCOBAMIDE:COM METHYLTRANSFERASE MTBA"/>
    <property type="match status" value="1"/>
</dbReference>
<dbReference type="GO" id="GO:0004853">
    <property type="term" value="F:uroporphyrinogen decarboxylase activity"/>
    <property type="evidence" value="ECO:0007669"/>
    <property type="project" value="InterPro"/>
</dbReference>
<dbReference type="Proteomes" id="UP000824073">
    <property type="component" value="Unassembled WGS sequence"/>
</dbReference>
<dbReference type="InterPro" id="IPR038071">
    <property type="entry name" value="UROD/MetE-like_sf"/>
</dbReference>
<accession>A0A9D1LLK3</accession>
<comment type="caution">
    <text evidence="2">The sequence shown here is derived from an EMBL/GenBank/DDBJ whole genome shotgun (WGS) entry which is preliminary data.</text>
</comment>
<dbReference type="AlphaFoldDB" id="A0A9D1LLK3"/>
<proteinExistence type="predicted"/>
<protein>
    <recommendedName>
        <fullName evidence="1">Uroporphyrinogen decarboxylase (URO-D) domain-containing protein</fullName>
    </recommendedName>
</protein>
<name>A0A9D1LLK3_9CLOT</name>
<dbReference type="Pfam" id="PF01208">
    <property type="entry name" value="URO-D"/>
    <property type="match status" value="1"/>
</dbReference>
<gene>
    <name evidence="2" type="ORF">IAB67_03985</name>
</gene>
<organism evidence="2 3">
    <name type="scientific">Candidatus Ventrousia excrementavium</name>
    <dbReference type="NCBI Taxonomy" id="2840961"/>
    <lineage>
        <taxon>Bacteria</taxon>
        <taxon>Bacillati</taxon>
        <taxon>Bacillota</taxon>
        <taxon>Clostridia</taxon>
        <taxon>Eubacteriales</taxon>
        <taxon>Clostridiaceae</taxon>
        <taxon>Clostridiaceae incertae sedis</taxon>
        <taxon>Candidatus Ventrousia</taxon>
    </lineage>
</organism>
<dbReference type="GO" id="GO:0006779">
    <property type="term" value="P:porphyrin-containing compound biosynthetic process"/>
    <property type="evidence" value="ECO:0007669"/>
    <property type="project" value="InterPro"/>
</dbReference>
<dbReference type="PANTHER" id="PTHR47099">
    <property type="entry name" value="METHYLCOBAMIDE:COM METHYLTRANSFERASE MTBA"/>
    <property type="match status" value="1"/>
</dbReference>
<dbReference type="Gene3D" id="3.20.20.210">
    <property type="match status" value="1"/>
</dbReference>
<evidence type="ECO:0000313" key="3">
    <source>
        <dbReference type="Proteomes" id="UP000824073"/>
    </source>
</evidence>
<reference evidence="2" key="2">
    <citation type="journal article" date="2021" name="PeerJ">
        <title>Extensive microbial diversity within the chicken gut microbiome revealed by metagenomics and culture.</title>
        <authorList>
            <person name="Gilroy R."/>
            <person name="Ravi A."/>
            <person name="Getino M."/>
            <person name="Pursley I."/>
            <person name="Horton D.L."/>
            <person name="Alikhan N.F."/>
            <person name="Baker D."/>
            <person name="Gharbi K."/>
            <person name="Hall N."/>
            <person name="Watson M."/>
            <person name="Adriaenssens E.M."/>
            <person name="Foster-Nyarko E."/>
            <person name="Jarju S."/>
            <person name="Secka A."/>
            <person name="Antonio M."/>
            <person name="Oren A."/>
            <person name="Chaudhuri R.R."/>
            <person name="La Ragione R."/>
            <person name="Hildebrand F."/>
            <person name="Pallen M.J."/>
        </authorList>
    </citation>
    <scope>NUCLEOTIDE SEQUENCE</scope>
    <source>
        <strain evidence="2">CHK191-8634</strain>
    </source>
</reference>
<dbReference type="InterPro" id="IPR052024">
    <property type="entry name" value="Methanogen_methyltrans"/>
</dbReference>
<feature type="domain" description="Uroporphyrinogen decarboxylase (URO-D)" evidence="1">
    <location>
        <begin position="24"/>
        <end position="245"/>
    </location>
</feature>
<dbReference type="SUPFAM" id="SSF51726">
    <property type="entry name" value="UROD/MetE-like"/>
    <property type="match status" value="1"/>
</dbReference>
<sequence>METFVCLSGSEPEQITPALLRDMGLTAQQLYNSPQNIAAAAGRLCAERGGRLCRLPFCNTLEAEALGAVVRLDERGARVPQPPYASLSELPAQFCLNSSRIDAVLGAVSTLAEQGLCVAYGATGVFTIFSQLLPMGAFFKALRRDDGQALLRRMEQACVDYAVRARRAGARILSYADPVATVDIVGQRTFTTHVAPGIARLFDSIRHQCPDMTIFLCGKMTQSLLDTGAVQCTAVPVSEGLNFEQALLQAAEDEHAQIWGLGCLNRLSAPCRALYRLDFLQGAK</sequence>
<evidence type="ECO:0000259" key="1">
    <source>
        <dbReference type="Pfam" id="PF01208"/>
    </source>
</evidence>
<dbReference type="InterPro" id="IPR000257">
    <property type="entry name" value="Uroporphyrinogen_deCOase"/>
</dbReference>